<dbReference type="Pfam" id="PF03544">
    <property type="entry name" value="TonB_C"/>
    <property type="match status" value="1"/>
</dbReference>
<dbReference type="EMBL" id="JBHUOL010000018">
    <property type="protein sequence ID" value="MFD2909479.1"/>
    <property type="molecule type" value="Genomic_DNA"/>
</dbReference>
<evidence type="ECO:0000313" key="3">
    <source>
        <dbReference type="Proteomes" id="UP001597549"/>
    </source>
</evidence>
<evidence type="ECO:0000313" key="2">
    <source>
        <dbReference type="EMBL" id="MFD2909479.1"/>
    </source>
</evidence>
<dbReference type="RefSeq" id="WP_379808028.1">
    <property type="nucleotide sequence ID" value="NZ_JBHUOL010000018.1"/>
</dbReference>
<accession>A0ABW5Z9E4</accession>
<dbReference type="InterPro" id="IPR037682">
    <property type="entry name" value="TonB_C"/>
</dbReference>
<proteinExistence type="predicted"/>
<comment type="caution">
    <text evidence="2">The sequence shown here is derived from an EMBL/GenBank/DDBJ whole genome shotgun (WGS) entry which is preliminary data.</text>
</comment>
<protein>
    <submittedName>
        <fullName evidence="2">Energy transducer TonB</fullName>
    </submittedName>
</protein>
<gene>
    <name evidence="2" type="ORF">ACFSX9_12135</name>
</gene>
<dbReference type="SUPFAM" id="SSF74653">
    <property type="entry name" value="TolA/TonB C-terminal domain"/>
    <property type="match status" value="1"/>
</dbReference>
<dbReference type="Proteomes" id="UP001597549">
    <property type="component" value="Unassembled WGS sequence"/>
</dbReference>
<feature type="domain" description="TonB C-terminal" evidence="1">
    <location>
        <begin position="92"/>
        <end position="155"/>
    </location>
</feature>
<organism evidence="2 3">
    <name type="scientific">Flavobacterium ardleyense</name>
    <dbReference type="NCBI Taxonomy" id="2038737"/>
    <lineage>
        <taxon>Bacteria</taxon>
        <taxon>Pseudomonadati</taxon>
        <taxon>Bacteroidota</taxon>
        <taxon>Flavobacteriia</taxon>
        <taxon>Flavobacteriales</taxon>
        <taxon>Flavobacteriaceae</taxon>
        <taxon>Flavobacterium</taxon>
    </lineage>
</organism>
<keyword evidence="3" id="KW-1185">Reference proteome</keyword>
<sequence length="157" mass="17635">MKNIATLLVILFTMNGFSQTTKKVGNERRNELVDTEKAINEDSDKFAGAVFYACEELEEIAQNECFNLQLQKHVIKHLEVPPQIDFETGPVRVMVQFDIDKEGKVVNIKTTSKLSSYSALCETEAKRVFNTLPRFKPATSGGKPIVSSYTIPLNFSN</sequence>
<name>A0ABW5Z9E4_9FLAO</name>
<reference evidence="3" key="1">
    <citation type="journal article" date="2019" name="Int. J. Syst. Evol. Microbiol.">
        <title>The Global Catalogue of Microorganisms (GCM) 10K type strain sequencing project: providing services to taxonomists for standard genome sequencing and annotation.</title>
        <authorList>
            <consortium name="The Broad Institute Genomics Platform"/>
            <consortium name="The Broad Institute Genome Sequencing Center for Infectious Disease"/>
            <person name="Wu L."/>
            <person name="Ma J."/>
        </authorList>
    </citation>
    <scope>NUCLEOTIDE SEQUENCE [LARGE SCALE GENOMIC DNA]</scope>
    <source>
        <strain evidence="3">KCTC 52644</strain>
    </source>
</reference>
<dbReference type="Gene3D" id="3.30.1150.10">
    <property type="match status" value="1"/>
</dbReference>
<evidence type="ECO:0000259" key="1">
    <source>
        <dbReference type="Pfam" id="PF03544"/>
    </source>
</evidence>